<evidence type="ECO:0000313" key="3">
    <source>
        <dbReference type="Proteomes" id="UP000472260"/>
    </source>
</evidence>
<evidence type="ECO:0000256" key="1">
    <source>
        <dbReference type="SAM" id="Phobius"/>
    </source>
</evidence>
<keyword evidence="1" id="KW-0472">Membrane</keyword>
<dbReference type="GO" id="GO:0005886">
    <property type="term" value="C:plasma membrane"/>
    <property type="evidence" value="ECO:0007669"/>
    <property type="project" value="TreeGrafter"/>
</dbReference>
<dbReference type="Proteomes" id="UP000472260">
    <property type="component" value="Unassembled WGS sequence"/>
</dbReference>
<dbReference type="GO" id="GO:0005770">
    <property type="term" value="C:late endosome"/>
    <property type="evidence" value="ECO:0007669"/>
    <property type="project" value="TreeGrafter"/>
</dbReference>
<proteinExistence type="predicted"/>
<name>A0A671L7H9_9TELE</name>
<organism evidence="2 3">
    <name type="scientific">Sinocyclocheilus anshuiensis</name>
    <dbReference type="NCBI Taxonomy" id="1608454"/>
    <lineage>
        <taxon>Eukaryota</taxon>
        <taxon>Metazoa</taxon>
        <taxon>Chordata</taxon>
        <taxon>Craniata</taxon>
        <taxon>Vertebrata</taxon>
        <taxon>Euteleostomi</taxon>
        <taxon>Actinopterygii</taxon>
        <taxon>Neopterygii</taxon>
        <taxon>Teleostei</taxon>
        <taxon>Ostariophysi</taxon>
        <taxon>Cypriniformes</taxon>
        <taxon>Cyprinidae</taxon>
        <taxon>Cyprininae</taxon>
        <taxon>Sinocyclocheilus</taxon>
    </lineage>
</organism>
<keyword evidence="1" id="KW-1133">Transmembrane helix</keyword>
<sequence length="68" mass="7636">MIHQTISFSYSFLGSVAAIVIGFIVIVLILLVGAYYFKIRSSYRRLLDDSDHSSVGNFLNPVFDDSVF</sequence>
<feature type="transmembrane region" description="Helical" evidence="1">
    <location>
        <begin position="12"/>
        <end position="37"/>
    </location>
</feature>
<keyword evidence="1" id="KW-0812">Transmembrane</keyword>
<reference evidence="2" key="2">
    <citation type="submission" date="2025-09" db="UniProtKB">
        <authorList>
            <consortium name="Ensembl"/>
        </authorList>
    </citation>
    <scope>IDENTIFICATION</scope>
</reference>
<protein>
    <submittedName>
        <fullName evidence="2">Uncharacterized protein</fullName>
    </submittedName>
</protein>
<dbReference type="AlphaFoldDB" id="A0A671L7H9"/>
<accession>A0A671L7H9</accession>
<evidence type="ECO:0000313" key="2">
    <source>
        <dbReference type="Ensembl" id="ENSSANP00000015081.1"/>
    </source>
</evidence>
<dbReference type="InterPro" id="IPR031431">
    <property type="entry name" value="PARM1"/>
</dbReference>
<dbReference type="GO" id="GO:0005769">
    <property type="term" value="C:early endosome"/>
    <property type="evidence" value="ECO:0007669"/>
    <property type="project" value="TreeGrafter"/>
</dbReference>
<keyword evidence="3" id="KW-1185">Reference proteome</keyword>
<dbReference type="PANTHER" id="PTHR35453:SF1">
    <property type="entry name" value="PROSTATE ANDROGEN-REGULATED MUCIN-LIKE PROTEIN 1"/>
    <property type="match status" value="1"/>
</dbReference>
<dbReference type="Ensembl" id="ENSSANT00000016071.1">
    <property type="protein sequence ID" value="ENSSANP00000015081.1"/>
    <property type="gene ID" value="ENSSANG00000007961.1"/>
</dbReference>
<dbReference type="GO" id="GO:0005794">
    <property type="term" value="C:Golgi apparatus"/>
    <property type="evidence" value="ECO:0007669"/>
    <property type="project" value="TreeGrafter"/>
</dbReference>
<dbReference type="PANTHER" id="PTHR35453">
    <property type="entry name" value="PROSTATE ANDROGEN-REGULATED MUCIN-LIKE PROTEIN 1"/>
    <property type="match status" value="1"/>
</dbReference>
<dbReference type="Pfam" id="PF17061">
    <property type="entry name" value="PARM"/>
    <property type="match status" value="1"/>
</dbReference>
<reference evidence="2" key="1">
    <citation type="submission" date="2025-08" db="UniProtKB">
        <authorList>
            <consortium name="Ensembl"/>
        </authorList>
    </citation>
    <scope>IDENTIFICATION</scope>
</reference>